<proteinExistence type="predicted"/>
<evidence type="ECO:0008006" key="3">
    <source>
        <dbReference type="Google" id="ProtNLM"/>
    </source>
</evidence>
<sequence>MEKNTLILPVLAACIGGVVFASGIPVVDVANLANNQISHIATIAKWVDSIAQLKTQITQLKEQVSIQGKIRDWAGNPADAAKILSLGILAEGDLLHEYGLSRDDIARAVQSLDTLSPTDGNTYRSVYVPDLDGGTVQYDPLTYRRHALLDARADNTRTVTDQTRERERELLEETALTLSELRSGATDAQVQKLTAKLIVLNGQLSQIETTRRRQVDEVILQKIANDNRHETEQLAAAELAAKDDFLANQRVTAFMRSINPRKNAR</sequence>
<dbReference type="Gene3D" id="1.20.58.430">
    <property type="entry name" value="Type IV secretion system, VirB5-domain"/>
    <property type="match status" value="1"/>
</dbReference>
<dbReference type="InterPro" id="IPR023220">
    <property type="entry name" value="T4SS_VirB5-domain"/>
</dbReference>
<dbReference type="EMBL" id="LRRQ01000076">
    <property type="protein sequence ID" value="OAM89975.1"/>
    <property type="molecule type" value="Genomic_DNA"/>
</dbReference>
<dbReference type="OrthoDB" id="194825at2"/>
<protein>
    <recommendedName>
        <fullName evidence="3">P-type DNA transfer protein VirB5</fullName>
    </recommendedName>
</protein>
<dbReference type="AlphaFoldDB" id="A0A178IL38"/>
<comment type="caution">
    <text evidence="1">The sequence shown here is derived from an EMBL/GenBank/DDBJ whole genome shotgun (WGS) entry which is preliminary data.</text>
</comment>
<evidence type="ECO:0000313" key="2">
    <source>
        <dbReference type="Proteomes" id="UP000078486"/>
    </source>
</evidence>
<organism evidence="1 2">
    <name type="scientific">Termitidicoccus mucosus</name>
    <dbReference type="NCBI Taxonomy" id="1184151"/>
    <lineage>
        <taxon>Bacteria</taxon>
        <taxon>Pseudomonadati</taxon>
        <taxon>Verrucomicrobiota</taxon>
        <taxon>Opitutia</taxon>
        <taxon>Opitutales</taxon>
        <taxon>Opitutaceae</taxon>
        <taxon>Termitidicoccus</taxon>
    </lineage>
</organism>
<keyword evidence="2" id="KW-1185">Reference proteome</keyword>
<dbReference type="SUPFAM" id="SSF101082">
    <property type="entry name" value="Typo IV secretion system protein TraC"/>
    <property type="match status" value="1"/>
</dbReference>
<reference evidence="1 2" key="1">
    <citation type="submission" date="2016-01" db="EMBL/GenBank/DDBJ databases">
        <title>High potential of lignocellulose degradation of a new Verrucomicrobia species.</title>
        <authorList>
            <person name="Wang Y."/>
            <person name="Shi Y."/>
            <person name="Qiu Z."/>
            <person name="Liu S."/>
            <person name="Yang H."/>
        </authorList>
    </citation>
    <scope>NUCLEOTIDE SEQUENCE [LARGE SCALE GENOMIC DNA]</scope>
    <source>
        <strain evidence="1 2">TSB47</strain>
    </source>
</reference>
<evidence type="ECO:0000313" key="1">
    <source>
        <dbReference type="EMBL" id="OAM89975.1"/>
    </source>
</evidence>
<gene>
    <name evidence="1" type="ORF">AW736_11765</name>
</gene>
<dbReference type="Proteomes" id="UP000078486">
    <property type="component" value="Unassembled WGS sequence"/>
</dbReference>
<accession>A0A178IL38</accession>
<dbReference type="STRING" id="1184151.AW736_11765"/>
<name>A0A178IL38_9BACT</name>
<dbReference type="RefSeq" id="WP_068770433.1">
    <property type="nucleotide sequence ID" value="NZ_CP109796.1"/>
</dbReference>